<dbReference type="InterPro" id="IPR036412">
    <property type="entry name" value="HAD-like_sf"/>
</dbReference>
<comment type="subcellular location">
    <subcellularLocation>
        <location evidence="1">Cytoplasm</location>
    </subcellularLocation>
</comment>
<dbReference type="InterPro" id="IPR006543">
    <property type="entry name" value="Histidinol-phos"/>
</dbReference>
<evidence type="ECO:0000313" key="8">
    <source>
        <dbReference type="EMBL" id="TCL70993.1"/>
    </source>
</evidence>
<evidence type="ECO:0000256" key="5">
    <source>
        <dbReference type="ARBA" id="ARBA00022801"/>
    </source>
</evidence>
<dbReference type="NCBIfam" id="TIGR01662">
    <property type="entry name" value="HAD-SF-IIIA"/>
    <property type="match status" value="1"/>
</dbReference>
<keyword evidence="6" id="KW-0119">Carbohydrate metabolism</keyword>
<dbReference type="InterPro" id="IPR023214">
    <property type="entry name" value="HAD_sf"/>
</dbReference>
<keyword evidence="9" id="KW-1185">Reference proteome</keyword>
<dbReference type="Pfam" id="PF13242">
    <property type="entry name" value="Hydrolase_like"/>
    <property type="match status" value="1"/>
</dbReference>
<reference evidence="8 9" key="1">
    <citation type="submission" date="2019-03" db="EMBL/GenBank/DDBJ databases">
        <title>Genomic Encyclopedia of Type Strains, Phase IV (KMG-IV): sequencing the most valuable type-strain genomes for metagenomic binning, comparative biology and taxonomic classification.</title>
        <authorList>
            <person name="Goeker M."/>
        </authorList>
    </citation>
    <scope>NUCLEOTIDE SEQUENCE [LARGE SCALE GENOMIC DNA]</scope>
    <source>
        <strain evidence="8 9">LX-B</strain>
    </source>
</reference>
<keyword evidence="5" id="KW-0378">Hydrolase</keyword>
<dbReference type="PANTHER" id="PTHR42891">
    <property type="entry name" value="D-GLYCERO-BETA-D-MANNO-HEPTOSE-1,7-BISPHOSPHATE 7-PHOSPHATASE"/>
    <property type="match status" value="1"/>
</dbReference>
<sequence>MLPYPHRCTDPLIYSRSGHSKRIGVFIDRDGTLIEEKHYLHRISDMKFLPGIVSGLRKLTSIGMSLYLFTNQAGIAHGHFDEATLAAIHHHLLRQLRAVGIGFRGLLYCPHHPEAEISTYRCDCGGRKPKADLLFQAALYDRVNLAKSFVIGDKLGDIVAGKKAGTKTILVLTGYGRQEAANIAENSLPDYIAPNLAAAIHWVISQSSCGPDNPFRGEELVDKIADPQDIGSCTRKNKQYLR</sequence>
<dbReference type="SUPFAM" id="SSF56784">
    <property type="entry name" value="HAD-like"/>
    <property type="match status" value="1"/>
</dbReference>
<comment type="similarity">
    <text evidence="2">Belongs to the GmhB family.</text>
</comment>
<dbReference type="NCBIfam" id="TIGR01656">
    <property type="entry name" value="Histidinol-ppas"/>
    <property type="match status" value="1"/>
</dbReference>
<gene>
    <name evidence="8" type="ORF">EDC14_1008143</name>
</gene>
<dbReference type="PANTHER" id="PTHR42891:SF1">
    <property type="entry name" value="D-GLYCERO-BETA-D-MANNO-HEPTOSE-1,7-BISPHOSPHATE 7-PHOSPHATASE"/>
    <property type="match status" value="1"/>
</dbReference>
<evidence type="ECO:0000256" key="7">
    <source>
        <dbReference type="ARBA" id="ARBA00031828"/>
    </source>
</evidence>
<dbReference type="GO" id="GO:0016791">
    <property type="term" value="F:phosphatase activity"/>
    <property type="evidence" value="ECO:0007669"/>
    <property type="project" value="InterPro"/>
</dbReference>
<dbReference type="Gene3D" id="3.40.50.1000">
    <property type="entry name" value="HAD superfamily/HAD-like"/>
    <property type="match status" value="1"/>
</dbReference>
<proteinExistence type="inferred from homology"/>
<dbReference type="GO" id="GO:0005975">
    <property type="term" value="P:carbohydrate metabolic process"/>
    <property type="evidence" value="ECO:0007669"/>
    <property type="project" value="InterPro"/>
</dbReference>
<dbReference type="GO" id="GO:0005737">
    <property type="term" value="C:cytoplasm"/>
    <property type="evidence" value="ECO:0007669"/>
    <property type="project" value="UniProtKB-SubCell"/>
</dbReference>
<keyword evidence="3" id="KW-0963">Cytoplasm</keyword>
<dbReference type="InterPro" id="IPR006549">
    <property type="entry name" value="HAD-SF_hydro_IIIA"/>
</dbReference>
<dbReference type="AlphaFoldDB" id="A0A4R1RWC1"/>
<evidence type="ECO:0000256" key="2">
    <source>
        <dbReference type="ARBA" id="ARBA00005628"/>
    </source>
</evidence>
<dbReference type="GO" id="GO:0046872">
    <property type="term" value="F:metal ion binding"/>
    <property type="evidence" value="ECO:0007669"/>
    <property type="project" value="UniProtKB-KW"/>
</dbReference>
<dbReference type="RefSeq" id="WP_165907905.1">
    <property type="nucleotide sequence ID" value="NZ_SLUN01000008.1"/>
</dbReference>
<evidence type="ECO:0000256" key="1">
    <source>
        <dbReference type="ARBA" id="ARBA00004496"/>
    </source>
</evidence>
<name>A0A4R1RWC1_HYDET</name>
<organism evidence="8 9">
    <name type="scientific">Hydrogenispora ethanolica</name>
    <dbReference type="NCBI Taxonomy" id="1082276"/>
    <lineage>
        <taxon>Bacteria</taxon>
        <taxon>Bacillati</taxon>
        <taxon>Bacillota</taxon>
        <taxon>Hydrogenispora</taxon>
    </lineage>
</organism>
<dbReference type="InterPro" id="IPR004446">
    <property type="entry name" value="Heptose_bisP_phosphatase"/>
</dbReference>
<comment type="caution">
    <text evidence="8">The sequence shown here is derived from an EMBL/GenBank/DDBJ whole genome shotgun (WGS) entry which is preliminary data.</text>
</comment>
<keyword evidence="4" id="KW-0479">Metal-binding</keyword>
<evidence type="ECO:0000256" key="4">
    <source>
        <dbReference type="ARBA" id="ARBA00022723"/>
    </source>
</evidence>
<accession>A0A4R1RWC1</accession>
<dbReference type="Proteomes" id="UP000295008">
    <property type="component" value="Unassembled WGS sequence"/>
</dbReference>
<protein>
    <recommendedName>
        <fullName evidence="7">D,D-heptose 1,7-bisphosphate phosphatase</fullName>
    </recommendedName>
</protein>
<evidence type="ECO:0000313" key="9">
    <source>
        <dbReference type="Proteomes" id="UP000295008"/>
    </source>
</evidence>
<dbReference type="EMBL" id="SLUN01000008">
    <property type="protein sequence ID" value="TCL70993.1"/>
    <property type="molecule type" value="Genomic_DNA"/>
</dbReference>
<evidence type="ECO:0000256" key="3">
    <source>
        <dbReference type="ARBA" id="ARBA00022490"/>
    </source>
</evidence>
<evidence type="ECO:0000256" key="6">
    <source>
        <dbReference type="ARBA" id="ARBA00023277"/>
    </source>
</evidence>